<accession>A0ABZ1BS53</accession>
<keyword evidence="1 2" id="KW-0413">Isomerase</keyword>
<dbReference type="Gene3D" id="3.20.20.150">
    <property type="entry name" value="Divalent-metal-dependent TIM barrel enzymes"/>
    <property type="match status" value="1"/>
</dbReference>
<evidence type="ECO:0000256" key="2">
    <source>
        <dbReference type="PIRNR" id="PIRNR006241"/>
    </source>
</evidence>
<dbReference type="RefSeq" id="WP_324669853.1">
    <property type="nucleotide sequence ID" value="NZ_CP141614.1"/>
</dbReference>
<dbReference type="PIRSF" id="PIRSF006241">
    <property type="entry name" value="HyI"/>
    <property type="match status" value="1"/>
</dbReference>
<protein>
    <submittedName>
        <fullName evidence="4">Hydroxypyruvate isomerase</fullName>
        <ecNumber evidence="4">5.3.1.22</ecNumber>
    </submittedName>
</protein>
<organism evidence="4 5">
    <name type="scientific">Geochorda subterranea</name>
    <dbReference type="NCBI Taxonomy" id="3109564"/>
    <lineage>
        <taxon>Bacteria</taxon>
        <taxon>Bacillati</taxon>
        <taxon>Bacillota</taxon>
        <taxon>Limnochordia</taxon>
        <taxon>Limnochordales</taxon>
        <taxon>Geochordaceae</taxon>
        <taxon>Geochorda</taxon>
    </lineage>
</organism>
<dbReference type="NCBIfam" id="TIGR03234">
    <property type="entry name" value="OH-pyruv-isom"/>
    <property type="match status" value="1"/>
</dbReference>
<dbReference type="InterPro" id="IPR013022">
    <property type="entry name" value="Xyl_isomerase-like_TIM-brl"/>
</dbReference>
<feature type="domain" description="Xylose isomerase-like TIM barrel" evidence="3">
    <location>
        <begin position="21"/>
        <end position="253"/>
    </location>
</feature>
<sequence length="268" mass="29931">MIRWVANISMLFTEVPLMARFERAARVGFRYVEYLFPYELDLDEVAGELRRHGLEQVLFNLPAGDWAAGERGIAIDPSRRAAFREGVERAMEAALRLGVRRVNCLVGRRPVDVPEDELRACLVDNLRHAADRLGRHGIVLLVEPVNIHDVPGYYLTTTRQAVALLDEVARDNVQIQYDAYHMQIMEGNLTQTLRTHLSRIGHIQIADVPGRHQPGTGEIRYPFVLRALHEAGYGGWVSLEYVPLGSTEASLREAAAAGLDALGLPHPG</sequence>
<evidence type="ECO:0000313" key="5">
    <source>
        <dbReference type="Proteomes" id="UP001333102"/>
    </source>
</evidence>
<dbReference type="InterPro" id="IPR050417">
    <property type="entry name" value="Sugar_Epim/Isomerase"/>
</dbReference>
<comment type="similarity">
    <text evidence="2">Belongs to the hyi family.</text>
</comment>
<evidence type="ECO:0000259" key="3">
    <source>
        <dbReference type="Pfam" id="PF01261"/>
    </source>
</evidence>
<reference evidence="5" key="1">
    <citation type="submission" date="2023-12" db="EMBL/GenBank/DDBJ databases">
        <title>Novel isolates from deep terrestrial aquifers shed light on the physiology and ecology of the class Limnochordia.</title>
        <authorList>
            <person name="Karnachuk O.V."/>
            <person name="Lukina A.P."/>
            <person name="Avakyan M.R."/>
            <person name="Kadnikov V."/>
            <person name="Begmatov S."/>
            <person name="Beletsky A.V."/>
            <person name="Mardanov A.V."/>
            <person name="Ravin N.V."/>
        </authorList>
    </citation>
    <scope>NUCLEOTIDE SEQUENCE [LARGE SCALE GENOMIC DNA]</scope>
    <source>
        <strain evidence="5">LN</strain>
    </source>
</reference>
<dbReference type="InterPro" id="IPR017643">
    <property type="entry name" value="Hydroxypyruvate_isomerase"/>
</dbReference>
<dbReference type="InterPro" id="IPR036237">
    <property type="entry name" value="Xyl_isomerase-like_sf"/>
</dbReference>
<dbReference type="PANTHER" id="PTHR43489:SF13">
    <property type="entry name" value="HYDROXYPYRUVATE ISOMERASE"/>
    <property type="match status" value="1"/>
</dbReference>
<dbReference type="InterPro" id="IPR026040">
    <property type="entry name" value="HyI-like"/>
</dbReference>
<dbReference type="EMBL" id="CP141614">
    <property type="protein sequence ID" value="WRP15450.1"/>
    <property type="molecule type" value="Genomic_DNA"/>
</dbReference>
<name>A0ABZ1BS53_9FIRM</name>
<dbReference type="Proteomes" id="UP001333102">
    <property type="component" value="Chromosome"/>
</dbReference>
<gene>
    <name evidence="4" type="primary">hyi</name>
    <name evidence="4" type="ORF">VLY81_04615</name>
</gene>
<dbReference type="GO" id="GO:0008903">
    <property type="term" value="F:hydroxypyruvate isomerase activity"/>
    <property type="evidence" value="ECO:0007669"/>
    <property type="project" value="UniProtKB-EC"/>
</dbReference>
<dbReference type="PANTHER" id="PTHR43489">
    <property type="entry name" value="ISOMERASE"/>
    <property type="match status" value="1"/>
</dbReference>
<dbReference type="Pfam" id="PF01261">
    <property type="entry name" value="AP_endonuc_2"/>
    <property type="match status" value="1"/>
</dbReference>
<proteinExistence type="inferred from homology"/>
<keyword evidence="5" id="KW-1185">Reference proteome</keyword>
<evidence type="ECO:0000313" key="4">
    <source>
        <dbReference type="EMBL" id="WRP15450.1"/>
    </source>
</evidence>
<evidence type="ECO:0000256" key="1">
    <source>
        <dbReference type="ARBA" id="ARBA00023235"/>
    </source>
</evidence>
<dbReference type="EC" id="5.3.1.22" evidence="4"/>
<dbReference type="SUPFAM" id="SSF51658">
    <property type="entry name" value="Xylose isomerase-like"/>
    <property type="match status" value="1"/>
</dbReference>